<accession>A0A0H3ZQH0</accession>
<reference evidence="1" key="1">
    <citation type="journal article" date="2015" name="MBio">
        <title>Eco-Evolutionary Dynamics of Episomes among Ecologically Cohesive Bacterial Populations.</title>
        <authorList>
            <person name="Xue H."/>
            <person name="Cordero O.X."/>
            <person name="Camas F.M."/>
            <person name="Trimble W."/>
            <person name="Meyer F."/>
            <person name="Guglielmini J."/>
            <person name="Rocha E.P."/>
            <person name="Polz M.F."/>
        </authorList>
    </citation>
    <scope>NUCLEOTIDE SEQUENCE</scope>
    <source>
        <strain evidence="1">FF_164</strain>
    </source>
</reference>
<dbReference type="AlphaFoldDB" id="A0A0H3ZQH0"/>
<evidence type="ECO:0000313" key="1">
    <source>
        <dbReference type="EMBL" id="AKN38593.1"/>
    </source>
</evidence>
<sequence>MPTMTPEKKFEVSYRNRSGDMTTKKTVATGANNTTVKKRFESMGYQVIAVVYKGLTGRSIQTS</sequence>
<dbReference type="EMBL" id="KP795597">
    <property type="protein sequence ID" value="AKN38593.1"/>
    <property type="molecule type" value="Genomic_DNA"/>
</dbReference>
<protein>
    <submittedName>
        <fullName evidence="1">Uncharacterized protein</fullName>
    </submittedName>
</protein>
<organism evidence="1">
    <name type="scientific">Enterovibrio sp. FF_164</name>
    <dbReference type="NCBI Taxonomy" id="1660267"/>
    <lineage>
        <taxon>Bacteria</taxon>
        <taxon>Pseudomonadati</taxon>
        <taxon>Pseudomonadota</taxon>
        <taxon>Gammaproteobacteria</taxon>
        <taxon>Vibrionales</taxon>
        <taxon>Vibrionaceae</taxon>
        <taxon>Enterovibrio</taxon>
    </lineage>
</organism>
<proteinExistence type="predicted"/>
<name>A0A0H3ZQH0_9GAMM</name>